<organism evidence="1 3">
    <name type="scientific">Plasmodium ovale wallikeri</name>
    <dbReference type="NCBI Taxonomy" id="864142"/>
    <lineage>
        <taxon>Eukaryota</taxon>
        <taxon>Sar</taxon>
        <taxon>Alveolata</taxon>
        <taxon>Apicomplexa</taxon>
        <taxon>Aconoidasida</taxon>
        <taxon>Haemosporida</taxon>
        <taxon>Plasmodiidae</taxon>
        <taxon>Plasmodium</taxon>
        <taxon>Plasmodium (Plasmodium)</taxon>
    </lineage>
</organism>
<protein>
    <submittedName>
        <fullName evidence="1">Uncharacterized protein</fullName>
    </submittedName>
</protein>
<reference evidence="1" key="1">
    <citation type="submission" date="2016-05" db="EMBL/GenBank/DDBJ databases">
        <authorList>
            <person name="Lavstsen T."/>
            <person name="Jespersen J.S."/>
        </authorList>
    </citation>
    <scope>NUCLEOTIDE SEQUENCE [LARGE SCALE GENOMIC DNA]</scope>
</reference>
<name>A0A1A8ZT81_PLAOA</name>
<dbReference type="EMBL" id="FLRD01001153">
    <property type="protein sequence ID" value="SBT56648.1"/>
    <property type="molecule type" value="Genomic_DNA"/>
</dbReference>
<dbReference type="AlphaFoldDB" id="A0A1A8ZT81"/>
<evidence type="ECO:0000313" key="3">
    <source>
        <dbReference type="Proteomes" id="UP000078550"/>
    </source>
</evidence>
<evidence type="ECO:0000313" key="4">
    <source>
        <dbReference type="Proteomes" id="UP000078555"/>
    </source>
</evidence>
<reference evidence="3 4" key="2">
    <citation type="submission" date="2016-05" db="EMBL/GenBank/DDBJ databases">
        <authorList>
            <person name="Naeem Raeece"/>
        </authorList>
    </citation>
    <scope>NUCLEOTIDE SEQUENCE [LARGE SCALE GENOMIC DNA]</scope>
</reference>
<dbReference type="EMBL" id="FLRE01000187">
    <property type="protein sequence ID" value="SBT47328.1"/>
    <property type="molecule type" value="Genomic_DNA"/>
</dbReference>
<accession>A0A1A8ZT81</accession>
<sequence>MNKFSNWKKNRESRKTINKGRRIKFLFCQNINLSQPLCDLKQVSGTKVFQEFVKCDYPSSKEYQQQTFESLTRAPPLITRGDLVDEEFFLNDVILPTMMKKILLYL</sequence>
<dbReference type="Proteomes" id="UP000078555">
    <property type="component" value="Unassembled WGS sequence"/>
</dbReference>
<keyword evidence="4" id="KW-1185">Reference proteome</keyword>
<evidence type="ECO:0000313" key="1">
    <source>
        <dbReference type="EMBL" id="SBT47328.1"/>
    </source>
</evidence>
<dbReference type="Proteomes" id="UP000078550">
    <property type="component" value="Unassembled WGS sequence"/>
</dbReference>
<proteinExistence type="predicted"/>
<gene>
    <name evidence="2" type="ORF">POVWA1_077490</name>
    <name evidence="1" type="ORF">POVWA2_053860</name>
</gene>
<evidence type="ECO:0000313" key="2">
    <source>
        <dbReference type="EMBL" id="SBT56648.1"/>
    </source>
</evidence>